<feature type="region of interest" description="Disordered" evidence="1">
    <location>
        <begin position="251"/>
        <end position="297"/>
    </location>
</feature>
<dbReference type="Gene3D" id="3.40.50.1240">
    <property type="entry name" value="Phosphoglycerate mutase-like"/>
    <property type="match status" value="2"/>
</dbReference>
<proteinExistence type="predicted"/>
<accession>W9C7E3</accession>
<feature type="compositionally biased region" description="Polar residues" evidence="1">
    <location>
        <begin position="443"/>
        <end position="453"/>
    </location>
</feature>
<dbReference type="AlphaFoldDB" id="W9C7E3"/>
<feature type="compositionally biased region" description="Low complexity" evidence="1">
    <location>
        <begin position="115"/>
        <end position="132"/>
    </location>
</feature>
<organism evidence="2 3">
    <name type="scientific">Sclerotinia borealis (strain F-4128)</name>
    <dbReference type="NCBI Taxonomy" id="1432307"/>
    <lineage>
        <taxon>Eukaryota</taxon>
        <taxon>Fungi</taxon>
        <taxon>Dikarya</taxon>
        <taxon>Ascomycota</taxon>
        <taxon>Pezizomycotina</taxon>
        <taxon>Leotiomycetes</taxon>
        <taxon>Helotiales</taxon>
        <taxon>Sclerotiniaceae</taxon>
        <taxon>Sclerotinia</taxon>
    </lineage>
</organism>
<feature type="region of interest" description="Disordered" evidence="1">
    <location>
        <begin position="105"/>
        <end position="144"/>
    </location>
</feature>
<comment type="caution">
    <text evidence="2">The sequence shown here is derived from an EMBL/GenBank/DDBJ whole genome shotgun (WGS) entry which is preliminary data.</text>
</comment>
<name>W9C7E3_SCLBF</name>
<dbReference type="InterPro" id="IPR029033">
    <property type="entry name" value="His_PPase_superfam"/>
</dbReference>
<dbReference type="CDD" id="cd07040">
    <property type="entry name" value="HP"/>
    <property type="match status" value="1"/>
</dbReference>
<dbReference type="Proteomes" id="UP000019487">
    <property type="component" value="Unassembled WGS sequence"/>
</dbReference>
<dbReference type="InterPro" id="IPR013078">
    <property type="entry name" value="His_Pase_superF_clade-1"/>
</dbReference>
<dbReference type="STRING" id="1432307.W9C7E3"/>
<dbReference type="HOGENOM" id="CLU_018502_1_0_1"/>
<sequence length="653" mass="71372">MGWPPAVIIVVRHGARLDQADNQWYLTTPTPYDPPLTYGGWTQSRALGACIANILRTRETDDEFVGSEDQNGSNNRKRRHKVVIHTSPFLRCVQTSVAISAGLAQNPGHTHQHSQRSSSAHSQHKSSQMHSSPRVRPTLSTDSPRLAPLLETTALTPSSSSSIIGQPDNIRRSIIRVDAFLGEWLAPDYFEHITPPPSSIMMVAGAKADLLRREDYNSLIHARDFSAQGSSFQPFPGGWGSPVTIEKKELPSVSSLSHTLPRRDRTSSLSSVGSNGNRQGLKPDGNLPTSEHGIYQPPVPSYAISTSDPIPPGYVTHARDACVDVDYQWDSMREPLDWGNGGEYGEEWPSMHKRFRKGLHSMLDWYSSNENPGEMVTKTPSSPELEKQFSIDESHELDDTDLVLVLVTHGAGCNALIGALTNQPLLMDVGMASLTMAVRKPTPENTPASSPGATSRVHSRTNSRNLTIADDYELKLLANTEHLRSATNSTASSRNPSIANLSTFRDRQHNDPNRPTAVNSSLGSIRRTASVASSQPRTFTPVTRQSSIGLWSATPPLRQSTDENDDTDGDSMILNFGEDGTNSKALVQSVVEEENKSAIAKNKEIETSALEEDEVAPLGLWGSPRLTASSGPAVDLDKTGHAPKRRWTVDERI</sequence>
<feature type="compositionally biased region" description="Polar residues" evidence="1">
    <location>
        <begin position="530"/>
        <end position="549"/>
    </location>
</feature>
<dbReference type="PANTHER" id="PTHR16469">
    <property type="entry name" value="UBIQUITIN-ASSOCIATED AND SH3 DOMAIN-CONTAINING BA-RELATED"/>
    <property type="match status" value="1"/>
</dbReference>
<feature type="compositionally biased region" description="Polar residues" evidence="1">
    <location>
        <begin position="267"/>
        <end position="278"/>
    </location>
</feature>
<feature type="region of interest" description="Disordered" evidence="1">
    <location>
        <begin position="440"/>
        <end position="464"/>
    </location>
</feature>
<gene>
    <name evidence="2" type="ORF">SBOR_7846</name>
</gene>
<evidence type="ECO:0008006" key="4">
    <source>
        <dbReference type="Google" id="ProtNLM"/>
    </source>
</evidence>
<feature type="region of interest" description="Disordered" evidence="1">
    <location>
        <begin position="504"/>
        <end position="570"/>
    </location>
</feature>
<dbReference type="PANTHER" id="PTHR16469:SF27">
    <property type="entry name" value="UBIQUITIN-ASSOCIATED AND SH3 DOMAIN-CONTAINING BA-RELATED"/>
    <property type="match status" value="1"/>
</dbReference>
<dbReference type="InterPro" id="IPR051710">
    <property type="entry name" value="Phosphatase_SH3-domain"/>
</dbReference>
<dbReference type="SMART" id="SM00855">
    <property type="entry name" value="PGAM"/>
    <property type="match status" value="1"/>
</dbReference>
<dbReference type="SUPFAM" id="SSF53254">
    <property type="entry name" value="Phosphoglycerate mutase-like"/>
    <property type="match status" value="1"/>
</dbReference>
<reference evidence="2 3" key="1">
    <citation type="journal article" date="2014" name="Genome Announc.">
        <title>Draft genome sequence of Sclerotinia borealis, a psychrophilic plant pathogenic fungus.</title>
        <authorList>
            <person name="Mardanov A.V."/>
            <person name="Beletsky A.V."/>
            <person name="Kadnikov V.V."/>
            <person name="Ignatov A.N."/>
            <person name="Ravin N.V."/>
        </authorList>
    </citation>
    <scope>NUCLEOTIDE SEQUENCE [LARGE SCALE GENOMIC DNA]</scope>
    <source>
        <strain evidence="3">F-4157</strain>
    </source>
</reference>
<dbReference type="EMBL" id="AYSA01000460">
    <property type="protein sequence ID" value="ESZ91776.1"/>
    <property type="molecule type" value="Genomic_DNA"/>
</dbReference>
<protein>
    <recommendedName>
        <fullName evidence="4">Phosphoglycerate mutase family protein</fullName>
    </recommendedName>
</protein>
<evidence type="ECO:0000313" key="2">
    <source>
        <dbReference type="EMBL" id="ESZ91776.1"/>
    </source>
</evidence>
<evidence type="ECO:0000313" key="3">
    <source>
        <dbReference type="Proteomes" id="UP000019487"/>
    </source>
</evidence>
<evidence type="ECO:0000256" key="1">
    <source>
        <dbReference type="SAM" id="MobiDB-lite"/>
    </source>
</evidence>
<keyword evidence="3" id="KW-1185">Reference proteome</keyword>
<dbReference type="OrthoDB" id="3898179at2759"/>